<comment type="caution">
    <text evidence="1">The sequence shown here is derived from an EMBL/GenBank/DDBJ whole genome shotgun (WGS) entry which is preliminary data.</text>
</comment>
<dbReference type="AlphaFoldDB" id="A0A329E7V8"/>
<proteinExistence type="predicted"/>
<gene>
    <name evidence="1" type="ORF">DET48_11454</name>
</gene>
<name>A0A329E7V8_VIBDI</name>
<evidence type="ECO:0000313" key="2">
    <source>
        <dbReference type="Proteomes" id="UP000248729"/>
    </source>
</evidence>
<sequence length="69" mass="7541">MDKKKINFSADKVIVHGVEVTAEGVPVRDIVESINEYDAAEHLDSDLLLGAIGVDKSIAWLESQGYQVI</sequence>
<accession>A0A329E7V8</accession>
<organism evidence="1 2">
    <name type="scientific">Vibrio diazotrophicus</name>
    <dbReference type="NCBI Taxonomy" id="685"/>
    <lineage>
        <taxon>Bacteria</taxon>
        <taxon>Pseudomonadati</taxon>
        <taxon>Pseudomonadota</taxon>
        <taxon>Gammaproteobacteria</taxon>
        <taxon>Vibrionales</taxon>
        <taxon>Vibrionaceae</taxon>
        <taxon>Vibrio</taxon>
    </lineage>
</organism>
<protein>
    <submittedName>
        <fullName evidence="1">Uncharacterized protein</fullName>
    </submittedName>
</protein>
<evidence type="ECO:0000313" key="1">
    <source>
        <dbReference type="EMBL" id="RAS62659.1"/>
    </source>
</evidence>
<dbReference type="RefSeq" id="WP_112404103.1">
    <property type="nucleotide sequence ID" value="NZ_QLTR01000014.1"/>
</dbReference>
<reference evidence="1 2" key="1">
    <citation type="submission" date="2018-06" db="EMBL/GenBank/DDBJ databases">
        <title>Freshwater and sediment microbial communities from various areas in North America, analyzing microbe dynamics in response to fracking.</title>
        <authorList>
            <person name="Lamendella R."/>
        </authorList>
    </citation>
    <scope>NUCLEOTIDE SEQUENCE [LARGE SCALE GENOMIC DNA]</scope>
    <source>
        <strain evidence="1 2">99A</strain>
    </source>
</reference>
<dbReference type="Proteomes" id="UP000248729">
    <property type="component" value="Unassembled WGS sequence"/>
</dbReference>
<dbReference type="EMBL" id="QLTR01000014">
    <property type="protein sequence ID" value="RAS62659.1"/>
    <property type="molecule type" value="Genomic_DNA"/>
</dbReference>